<feature type="chain" id="PRO_5045924024" description="Lipoprotein" evidence="1">
    <location>
        <begin position="24"/>
        <end position="196"/>
    </location>
</feature>
<dbReference type="EMBL" id="JAUTBK010000002">
    <property type="protein sequence ID" value="MDQ1209385.1"/>
    <property type="molecule type" value="Genomic_DNA"/>
</dbReference>
<dbReference type="Proteomes" id="UP001233360">
    <property type="component" value="Unassembled WGS sequence"/>
</dbReference>
<reference evidence="2 3" key="1">
    <citation type="submission" date="2023-07" db="EMBL/GenBank/DDBJ databases">
        <title>Functional and genomic diversity of the sorghum phyllosphere microbiome.</title>
        <authorList>
            <person name="Shade A."/>
        </authorList>
    </citation>
    <scope>NUCLEOTIDE SEQUENCE [LARGE SCALE GENOMIC DNA]</scope>
    <source>
        <strain evidence="2 3">SORGH_AS_0887</strain>
    </source>
</reference>
<evidence type="ECO:0008006" key="4">
    <source>
        <dbReference type="Google" id="ProtNLM"/>
    </source>
</evidence>
<dbReference type="GeneID" id="45232684"/>
<evidence type="ECO:0000313" key="2">
    <source>
        <dbReference type="EMBL" id="MDQ1209385.1"/>
    </source>
</evidence>
<accession>A0ABU0UXU0</accession>
<comment type="caution">
    <text evidence="2">The sequence shown here is derived from an EMBL/GenBank/DDBJ whole genome shotgun (WGS) entry which is preliminary data.</text>
</comment>
<dbReference type="RefSeq" id="WP_011181983.1">
    <property type="nucleotide sequence ID" value="NZ_BCMA01000008.1"/>
</dbReference>
<proteinExistence type="predicted"/>
<feature type="signal peptide" evidence="1">
    <location>
        <begin position="1"/>
        <end position="23"/>
    </location>
</feature>
<sequence length="196" mass="22591">MLTYFKTFTYIFLSFVMLSQLNACQTLSKTKDKVGALLGDTDIPEIDKKGMVDLSKVNASQLEQFQQNMPKDQWIYSKDKKQDIYTLQNRSQNNFILSLRLKCQLANQQSGFTLYSPQNERILTAYDAKAGPFQFLLDDKNYGNPFNPYTNQPLNQFSKALNQAKVIKLYHAGTLYTFRNHHAELLSQPVSCHEPQ</sequence>
<organism evidence="2 3">
    <name type="scientific">Acinetobacter baylyi</name>
    <dbReference type="NCBI Taxonomy" id="202950"/>
    <lineage>
        <taxon>Bacteria</taxon>
        <taxon>Pseudomonadati</taxon>
        <taxon>Pseudomonadota</taxon>
        <taxon>Gammaproteobacteria</taxon>
        <taxon>Moraxellales</taxon>
        <taxon>Moraxellaceae</taxon>
        <taxon>Acinetobacter</taxon>
    </lineage>
</organism>
<protein>
    <recommendedName>
        <fullName evidence="4">Lipoprotein</fullName>
    </recommendedName>
</protein>
<gene>
    <name evidence="2" type="ORF">QE380_002308</name>
</gene>
<evidence type="ECO:0000313" key="3">
    <source>
        <dbReference type="Proteomes" id="UP001233360"/>
    </source>
</evidence>
<keyword evidence="1" id="KW-0732">Signal</keyword>
<evidence type="ECO:0000256" key="1">
    <source>
        <dbReference type="SAM" id="SignalP"/>
    </source>
</evidence>
<name>A0ABU0UXU0_ACIBI</name>
<keyword evidence="3" id="KW-1185">Reference proteome</keyword>